<gene>
    <name evidence="4" type="ORF">FB567DRAFT_154659</name>
</gene>
<feature type="region of interest" description="Disordered" evidence="1">
    <location>
        <begin position="488"/>
        <end position="508"/>
    </location>
</feature>
<dbReference type="InterPro" id="IPR013087">
    <property type="entry name" value="Znf_C2H2_type"/>
</dbReference>
<proteinExistence type="predicted"/>
<keyword evidence="2" id="KW-1133">Transmembrane helix</keyword>
<dbReference type="Proteomes" id="UP000813461">
    <property type="component" value="Unassembled WGS sequence"/>
</dbReference>
<keyword evidence="2" id="KW-0472">Membrane</keyword>
<feature type="compositionally biased region" description="Polar residues" evidence="1">
    <location>
        <begin position="126"/>
        <end position="170"/>
    </location>
</feature>
<evidence type="ECO:0000313" key="5">
    <source>
        <dbReference type="Proteomes" id="UP000813461"/>
    </source>
</evidence>
<dbReference type="PROSITE" id="PS00028">
    <property type="entry name" value="ZINC_FINGER_C2H2_1"/>
    <property type="match status" value="1"/>
</dbReference>
<feature type="transmembrane region" description="Helical" evidence="2">
    <location>
        <begin position="6"/>
        <end position="32"/>
    </location>
</feature>
<organism evidence="4 5">
    <name type="scientific">Paraphoma chrysanthemicola</name>
    <dbReference type="NCBI Taxonomy" id="798071"/>
    <lineage>
        <taxon>Eukaryota</taxon>
        <taxon>Fungi</taxon>
        <taxon>Dikarya</taxon>
        <taxon>Ascomycota</taxon>
        <taxon>Pezizomycotina</taxon>
        <taxon>Dothideomycetes</taxon>
        <taxon>Pleosporomycetidae</taxon>
        <taxon>Pleosporales</taxon>
        <taxon>Pleosporineae</taxon>
        <taxon>Phaeosphaeriaceae</taxon>
        <taxon>Paraphoma</taxon>
    </lineage>
</organism>
<dbReference type="Gene3D" id="3.30.160.60">
    <property type="entry name" value="Classic Zinc Finger"/>
    <property type="match status" value="1"/>
</dbReference>
<dbReference type="SMART" id="SM00355">
    <property type="entry name" value="ZnF_C2H2"/>
    <property type="match status" value="3"/>
</dbReference>
<keyword evidence="5" id="KW-1185">Reference proteome</keyword>
<feature type="region of interest" description="Disordered" evidence="1">
    <location>
        <begin position="274"/>
        <end position="304"/>
    </location>
</feature>
<evidence type="ECO:0000256" key="1">
    <source>
        <dbReference type="SAM" id="MobiDB-lite"/>
    </source>
</evidence>
<dbReference type="AlphaFoldDB" id="A0A8K0VU49"/>
<feature type="domain" description="C2H2-type" evidence="3">
    <location>
        <begin position="547"/>
        <end position="568"/>
    </location>
</feature>
<comment type="caution">
    <text evidence="4">The sequence shown here is derived from an EMBL/GenBank/DDBJ whole genome shotgun (WGS) entry which is preliminary data.</text>
</comment>
<accession>A0A8K0VU49</accession>
<feature type="region of interest" description="Disordered" evidence="1">
    <location>
        <begin position="101"/>
        <end position="172"/>
    </location>
</feature>
<evidence type="ECO:0000259" key="3">
    <source>
        <dbReference type="PROSITE" id="PS00028"/>
    </source>
</evidence>
<reference evidence="4" key="1">
    <citation type="journal article" date="2021" name="Nat. Commun.">
        <title>Genetic determinants of endophytism in the Arabidopsis root mycobiome.</title>
        <authorList>
            <person name="Mesny F."/>
            <person name="Miyauchi S."/>
            <person name="Thiergart T."/>
            <person name="Pickel B."/>
            <person name="Atanasova L."/>
            <person name="Karlsson M."/>
            <person name="Huettel B."/>
            <person name="Barry K.W."/>
            <person name="Haridas S."/>
            <person name="Chen C."/>
            <person name="Bauer D."/>
            <person name="Andreopoulos W."/>
            <person name="Pangilinan J."/>
            <person name="LaButti K."/>
            <person name="Riley R."/>
            <person name="Lipzen A."/>
            <person name="Clum A."/>
            <person name="Drula E."/>
            <person name="Henrissat B."/>
            <person name="Kohler A."/>
            <person name="Grigoriev I.V."/>
            <person name="Martin F.M."/>
            <person name="Hacquard S."/>
        </authorList>
    </citation>
    <scope>NUCLEOTIDE SEQUENCE</scope>
    <source>
        <strain evidence="4">MPI-SDFR-AT-0120</strain>
    </source>
</reference>
<sequence length="612" mass="66859">MAQLNGGHIAGIVIACVWVSVSAVFLLLFYLLRRRRIQARAANNDYTVDRKWPLVPGEQGPTDYNPSYPSPNFAWGGSTQYSSSPSYSVGPYSPALASIGGSTQYSPAQQPHPIDGQYSPAPVSFGGSTQCSPRSPSNIGTPSTLVQQPSPSITTGSPYHNSREQFSSQAPCGDPIYNPSISLYPYPSPFVAELPAALPKAVTAERILHTDKLSQIEEIHHSTSQTPQDLTVALGRTAFDSSKLGAIDETRAIDPYELEKKPNPVHFSNLYSRERSEAGPSDSNYSDVCNDAISKTGSDEPPRSLAIKAEDETSEHDLNKPTKSTQVFDISDYDGNAVSLTAGAILPCEEHHADMSPLVLPYLSPSIGTNSDDADMTEPDTPQTSTSSVTTDELQKGPSHRHEMPQCVFRLGDVPKRQIESVERVMPPNVKGKTPVIQTAMGDVPTRMMLGTSAIAPMSPHMDEPFSRETSSHVDIISGEEFPATLRGCSSSSPEMQGNFPTASTATPDEFSSPSNLRCARCPVLLFATQGKLNDHINRRHNRRYGCSLCAYRCSLRADLTRHLQTVHRDIHRPASTFHCPNDGCSTTWTRKDHLKRHVLRCNRQRQKLAEG</sequence>
<protein>
    <recommendedName>
        <fullName evidence="3">C2H2-type domain-containing protein</fullName>
    </recommendedName>
</protein>
<evidence type="ECO:0000313" key="4">
    <source>
        <dbReference type="EMBL" id="KAH7076142.1"/>
    </source>
</evidence>
<dbReference type="OrthoDB" id="3798762at2759"/>
<evidence type="ECO:0000256" key="2">
    <source>
        <dbReference type="SAM" id="Phobius"/>
    </source>
</evidence>
<dbReference type="EMBL" id="JAGMVJ010000019">
    <property type="protein sequence ID" value="KAH7076142.1"/>
    <property type="molecule type" value="Genomic_DNA"/>
</dbReference>
<feature type="region of interest" description="Disordered" evidence="1">
    <location>
        <begin position="366"/>
        <end position="402"/>
    </location>
</feature>
<feature type="compositionally biased region" description="Polar residues" evidence="1">
    <location>
        <begin position="380"/>
        <end position="392"/>
    </location>
</feature>
<keyword evidence="2" id="KW-0812">Transmembrane</keyword>
<name>A0A8K0VU49_9PLEO</name>